<reference evidence="1 2" key="1">
    <citation type="submission" date="2014-04" db="EMBL/GenBank/DDBJ databases">
        <title>Evolutionary Origins and Diversification of the Mycorrhizal Mutualists.</title>
        <authorList>
            <consortium name="DOE Joint Genome Institute"/>
            <consortium name="Mycorrhizal Genomics Consortium"/>
            <person name="Kohler A."/>
            <person name="Kuo A."/>
            <person name="Nagy L.G."/>
            <person name="Floudas D."/>
            <person name="Copeland A."/>
            <person name="Barry K.W."/>
            <person name="Cichocki N."/>
            <person name="Veneault-Fourrey C."/>
            <person name="LaButti K."/>
            <person name="Lindquist E.A."/>
            <person name="Lipzen A."/>
            <person name="Lundell T."/>
            <person name="Morin E."/>
            <person name="Murat C."/>
            <person name="Riley R."/>
            <person name="Ohm R."/>
            <person name="Sun H."/>
            <person name="Tunlid A."/>
            <person name="Henrissat B."/>
            <person name="Grigoriev I.V."/>
            <person name="Hibbett D.S."/>
            <person name="Martin F."/>
        </authorList>
    </citation>
    <scope>NUCLEOTIDE SEQUENCE [LARGE SCALE GENOMIC DNA]</scope>
    <source>
        <strain evidence="1 2">FD-317 M1</strain>
    </source>
</reference>
<accession>A0A0D0AT71</accession>
<evidence type="ECO:0000313" key="1">
    <source>
        <dbReference type="EMBL" id="KIK53635.1"/>
    </source>
</evidence>
<organism evidence="1 2">
    <name type="scientific">Collybiopsis luxurians FD-317 M1</name>
    <dbReference type="NCBI Taxonomy" id="944289"/>
    <lineage>
        <taxon>Eukaryota</taxon>
        <taxon>Fungi</taxon>
        <taxon>Dikarya</taxon>
        <taxon>Basidiomycota</taxon>
        <taxon>Agaricomycotina</taxon>
        <taxon>Agaricomycetes</taxon>
        <taxon>Agaricomycetidae</taxon>
        <taxon>Agaricales</taxon>
        <taxon>Marasmiineae</taxon>
        <taxon>Omphalotaceae</taxon>
        <taxon>Collybiopsis</taxon>
        <taxon>Collybiopsis luxurians</taxon>
    </lineage>
</organism>
<dbReference type="Proteomes" id="UP000053593">
    <property type="component" value="Unassembled WGS sequence"/>
</dbReference>
<proteinExistence type="predicted"/>
<protein>
    <submittedName>
        <fullName evidence="1">Uncharacterized protein</fullName>
    </submittedName>
</protein>
<sequence length="194" mass="22359">MEELIGILESHNVYSFMDPPKSMTDSEVAAFLAKASEFEDCRHYSYLLAYLNTHDSHYCSAYSLYIPMNSLVLPTTVQSHRHYTFDEWTYHCKKSIESSSHIYHYIPGAGSGTSTGCIIHIWQVPLENTMRMFFFVCKHQPLPVNQQQWNPYSKFPCNLLCTEHVLQALSPSFYIIEPQHIICHLAAHKLPKPG</sequence>
<gene>
    <name evidence="1" type="ORF">GYMLUDRAFT_63615</name>
</gene>
<dbReference type="AlphaFoldDB" id="A0A0D0AT71"/>
<name>A0A0D0AT71_9AGAR</name>
<dbReference type="EMBL" id="KN834826">
    <property type="protein sequence ID" value="KIK53635.1"/>
    <property type="molecule type" value="Genomic_DNA"/>
</dbReference>
<evidence type="ECO:0000313" key="2">
    <source>
        <dbReference type="Proteomes" id="UP000053593"/>
    </source>
</evidence>
<dbReference type="HOGENOM" id="CLU_1409323_0_0_1"/>
<dbReference type="OrthoDB" id="3269001at2759"/>
<keyword evidence="2" id="KW-1185">Reference proteome</keyword>